<dbReference type="AlphaFoldDB" id="A0A9P1NJK2"/>
<evidence type="ECO:0008006" key="3">
    <source>
        <dbReference type="Google" id="ProtNLM"/>
    </source>
</evidence>
<dbReference type="Pfam" id="PF03691">
    <property type="entry name" value="UPF0167"/>
    <property type="match status" value="1"/>
</dbReference>
<reference evidence="2" key="1">
    <citation type="submission" date="2010-02" db="EMBL/GenBank/DDBJ databases">
        <authorList>
            <person name="Genoscope - CEA"/>
        </authorList>
    </citation>
    <scope>NUCLEOTIDE SEQUENCE</scope>
    <source>
        <plasmid evidence="2">VIBNI_pA</plasmid>
    </source>
</reference>
<keyword evidence="2" id="KW-0614">Plasmid</keyword>
<dbReference type="EMBL" id="FP893246">
    <property type="protein sequence ID" value="CBJ93079.1"/>
    <property type="molecule type" value="Genomic_DNA"/>
</dbReference>
<dbReference type="RefSeq" id="WP_013610220.1">
    <property type="nucleotide sequence ID" value="NC_015156.1"/>
</dbReference>
<accession>A0A9P1NJK2</accession>
<organism evidence="2">
    <name type="scientific">Vibrio nigripulchritudo</name>
    <dbReference type="NCBI Taxonomy" id="28173"/>
    <lineage>
        <taxon>Bacteria</taxon>
        <taxon>Pseudomonadati</taxon>
        <taxon>Pseudomonadota</taxon>
        <taxon>Gammaproteobacteria</taxon>
        <taxon>Vibrionales</taxon>
        <taxon>Vibrionaceae</taxon>
        <taxon>Vibrio</taxon>
    </lineage>
</organism>
<dbReference type="InterPro" id="IPR005363">
    <property type="entry name" value="UPF0167"/>
</dbReference>
<geneLocation type="plasmid" evidence="2">
    <name>VIBNI_pA</name>
</geneLocation>
<protein>
    <recommendedName>
        <fullName evidence="3">CbrC family protein</fullName>
    </recommendedName>
</protein>
<gene>
    <name evidence="2" type="ORF">VIBNI_0030</name>
</gene>
<proteinExistence type="inferred from homology"/>
<evidence type="ECO:0000256" key="1">
    <source>
        <dbReference type="ARBA" id="ARBA00008525"/>
    </source>
</evidence>
<sequence>MPVTLPSFRYHPDPVGTGAVIASEAKCDCCDRQRGYVYRASFYSTFEVHHLCPWCIADGAAASKYQGAFVDDYPLMEAGLSLAIVNEVAERTPGYVSWQQEVWQCHCDDACEFHGDAEPHEVKAMRGDTLGQFLTTHQIDAVLWERLAQSYVKGGDMAIYKFRCRHCLTWVYSMDFG</sequence>
<comment type="similarity">
    <text evidence="1">Belongs to the UPF0167 family.</text>
</comment>
<evidence type="ECO:0000313" key="2">
    <source>
        <dbReference type="EMBL" id="CBJ93079.1"/>
    </source>
</evidence>
<name>A0A9P1NJK2_9VIBR</name>